<dbReference type="Gene3D" id="1.10.10.10">
    <property type="entry name" value="Winged helix-like DNA-binding domain superfamily/Winged helix DNA-binding domain"/>
    <property type="match status" value="1"/>
</dbReference>
<dbReference type="InterPro" id="IPR036388">
    <property type="entry name" value="WH-like_DNA-bd_sf"/>
</dbReference>
<accession>A0A401LN64</accession>
<dbReference type="Pfam" id="PF09012">
    <property type="entry name" value="FeoC"/>
    <property type="match status" value="1"/>
</dbReference>
<sequence length="81" mass="9311">MASLIELRDYVKSKGSISLIEMANEFRTPKELLEPMMERLVQKGQIETWVPKVMHSPCCSDGKSCGCGGEEKPVRYYRWVE</sequence>
<evidence type="ECO:0000313" key="2">
    <source>
        <dbReference type="EMBL" id="GBO93884.1"/>
    </source>
</evidence>
<reference evidence="2 3" key="1">
    <citation type="journal article" date="2018" name="Int. J. Syst. Evol. Microbiol.">
        <title>Mesosutterella multiformis gen. nov., sp. nov., a member of the family Sutterellaceae and Sutterella megalosphaeroides sp. nov., isolated from human faeces.</title>
        <authorList>
            <person name="Sakamoto M."/>
            <person name="Ikeyama N."/>
            <person name="Kunihiro T."/>
            <person name="Iino T."/>
            <person name="Yuki M."/>
            <person name="Ohkuma M."/>
        </authorList>
    </citation>
    <scope>NUCLEOTIDE SEQUENCE [LARGE SCALE GENOMIC DNA]</scope>
    <source>
        <strain evidence="2 3">4NBBH2</strain>
    </source>
</reference>
<organism evidence="2 3">
    <name type="scientific">Mesosutterella multiformis</name>
    <dbReference type="NCBI Taxonomy" id="2259133"/>
    <lineage>
        <taxon>Bacteria</taxon>
        <taxon>Pseudomonadati</taxon>
        <taxon>Pseudomonadota</taxon>
        <taxon>Betaproteobacteria</taxon>
        <taxon>Burkholderiales</taxon>
        <taxon>Sutterellaceae</taxon>
        <taxon>Mesosutterella</taxon>
    </lineage>
</organism>
<name>A0A388SGS3_9BURK</name>
<dbReference type="Proteomes" id="UP000266091">
    <property type="component" value="Unassembled WGS sequence"/>
</dbReference>
<evidence type="ECO:0000259" key="1">
    <source>
        <dbReference type="Pfam" id="PF09012"/>
    </source>
</evidence>
<comment type="caution">
    <text evidence="2">The sequence shown here is derived from an EMBL/GenBank/DDBJ whole genome shotgun (WGS) entry which is preliminary data.</text>
</comment>
<dbReference type="InterPro" id="IPR036390">
    <property type="entry name" value="WH_DNA-bd_sf"/>
</dbReference>
<dbReference type="AlphaFoldDB" id="A0A388SGS3"/>
<feature type="domain" description="Transcriptional regulator HTH-type FeoC" evidence="1">
    <location>
        <begin position="3"/>
        <end position="76"/>
    </location>
</feature>
<evidence type="ECO:0000313" key="3">
    <source>
        <dbReference type="Proteomes" id="UP000266091"/>
    </source>
</evidence>
<accession>A0A388SGS3</accession>
<protein>
    <recommendedName>
        <fullName evidence="1">Transcriptional regulator HTH-type FeoC domain-containing protein</fullName>
    </recommendedName>
</protein>
<proteinExistence type="predicted"/>
<keyword evidence="3" id="KW-1185">Reference proteome</keyword>
<dbReference type="SUPFAM" id="SSF46785">
    <property type="entry name" value="Winged helix' DNA-binding domain"/>
    <property type="match status" value="1"/>
</dbReference>
<dbReference type="OrthoDB" id="467062at2"/>
<gene>
    <name evidence="2" type="ORF">MESMUL_12380</name>
</gene>
<dbReference type="RefSeq" id="WP_116270175.1">
    <property type="nucleotide sequence ID" value="NZ_BGZJ01000001.1"/>
</dbReference>
<dbReference type="InterPro" id="IPR015102">
    <property type="entry name" value="Tscrpt_reg_HTH_FeoC"/>
</dbReference>
<dbReference type="EMBL" id="BGZJ01000001">
    <property type="protein sequence ID" value="GBO93884.1"/>
    <property type="molecule type" value="Genomic_DNA"/>
</dbReference>